<dbReference type="InterPro" id="IPR019742">
    <property type="entry name" value="MacrogloblnA2_CS"/>
</dbReference>
<proteinExistence type="predicted"/>
<gene>
    <name evidence="3" type="ORF">J1605_021035</name>
</gene>
<dbReference type="PROSITE" id="PS00477">
    <property type="entry name" value="ALPHA_2_MACROGLOBULIN"/>
    <property type="match status" value="1"/>
</dbReference>
<comment type="caution">
    <text evidence="3">The sequence shown here is derived from an EMBL/GenBank/DDBJ whole genome shotgun (WGS) entry which is preliminary data.</text>
</comment>
<dbReference type="AlphaFoldDB" id="A0AB34HIX4"/>
<organism evidence="3 4">
    <name type="scientific">Eschrichtius robustus</name>
    <name type="common">California gray whale</name>
    <name type="synonym">Eschrichtius gibbosus</name>
    <dbReference type="NCBI Taxonomy" id="9764"/>
    <lineage>
        <taxon>Eukaryota</taxon>
        <taxon>Metazoa</taxon>
        <taxon>Chordata</taxon>
        <taxon>Craniata</taxon>
        <taxon>Vertebrata</taxon>
        <taxon>Euteleostomi</taxon>
        <taxon>Mammalia</taxon>
        <taxon>Eutheria</taxon>
        <taxon>Laurasiatheria</taxon>
        <taxon>Artiodactyla</taxon>
        <taxon>Whippomorpha</taxon>
        <taxon>Cetacea</taxon>
        <taxon>Mysticeti</taxon>
        <taxon>Eschrichtiidae</taxon>
        <taxon>Eschrichtius</taxon>
    </lineage>
</organism>
<keyword evidence="1" id="KW-1015">Disulfide bond</keyword>
<dbReference type="EMBL" id="JAIQCJ010001324">
    <property type="protein sequence ID" value="KAJ8790941.1"/>
    <property type="molecule type" value="Genomic_DNA"/>
</dbReference>
<dbReference type="InterPro" id="IPR008930">
    <property type="entry name" value="Terpenoid_cyclase/PrenylTrfase"/>
</dbReference>
<feature type="domain" description="Alpha-macroglobulin receptor-binding" evidence="2">
    <location>
        <begin position="342"/>
        <end position="426"/>
    </location>
</feature>
<evidence type="ECO:0000313" key="4">
    <source>
        <dbReference type="Proteomes" id="UP001159641"/>
    </source>
</evidence>
<accession>A0AB34HIX4</accession>
<dbReference type="SUPFAM" id="SSF49410">
    <property type="entry name" value="Alpha-macroglobulin receptor domain"/>
    <property type="match status" value="1"/>
</dbReference>
<dbReference type="PANTHER" id="PTHR11412:SF133">
    <property type="entry name" value="MURINOGLOBULIN-1-RELATED"/>
    <property type="match status" value="1"/>
</dbReference>
<keyword evidence="4" id="KW-1185">Reference proteome</keyword>
<dbReference type="Proteomes" id="UP001159641">
    <property type="component" value="Unassembled WGS sequence"/>
</dbReference>
<dbReference type="Gene3D" id="1.50.10.20">
    <property type="match status" value="1"/>
</dbReference>
<evidence type="ECO:0000256" key="1">
    <source>
        <dbReference type="ARBA" id="ARBA00023157"/>
    </source>
</evidence>
<dbReference type="GO" id="GO:0002020">
    <property type="term" value="F:protease binding"/>
    <property type="evidence" value="ECO:0007669"/>
    <property type="project" value="TreeGrafter"/>
</dbReference>
<dbReference type="InterPro" id="IPR009048">
    <property type="entry name" value="A-macroglobulin_rcpt-bd"/>
</dbReference>
<dbReference type="InterPro" id="IPR036595">
    <property type="entry name" value="A-macroglobulin_rcpt-bd_sf"/>
</dbReference>
<dbReference type="Pfam" id="PF07677">
    <property type="entry name" value="A2M_recep"/>
    <property type="match status" value="1"/>
</dbReference>
<dbReference type="SUPFAM" id="SSF48239">
    <property type="entry name" value="Terpenoid cyclases/Protein prenyltransferases"/>
    <property type="match status" value="1"/>
</dbReference>
<dbReference type="SMART" id="SM01419">
    <property type="entry name" value="Thiol-ester_cl"/>
    <property type="match status" value="1"/>
</dbReference>
<dbReference type="GO" id="GO:0004866">
    <property type="term" value="F:endopeptidase inhibitor activity"/>
    <property type="evidence" value="ECO:0007669"/>
    <property type="project" value="TreeGrafter"/>
</dbReference>
<name>A0AB34HIX4_ESCRO</name>
<dbReference type="Gene3D" id="2.60.40.690">
    <property type="entry name" value="Alpha-macroglobulin, receptor-binding domain"/>
    <property type="match status" value="1"/>
</dbReference>
<dbReference type="SMART" id="SM01361">
    <property type="entry name" value="A2M_recep"/>
    <property type="match status" value="1"/>
</dbReference>
<dbReference type="Pfam" id="PF07678">
    <property type="entry name" value="TED_complement"/>
    <property type="match status" value="2"/>
</dbReference>
<dbReference type="InterPro" id="IPR011626">
    <property type="entry name" value="Alpha-macroglobulin_TED"/>
</dbReference>
<protein>
    <recommendedName>
        <fullName evidence="2">Alpha-macroglobulin receptor-binding domain-containing protein</fullName>
    </recommendedName>
</protein>
<reference evidence="3 4" key="1">
    <citation type="submission" date="2022-11" db="EMBL/GenBank/DDBJ databases">
        <title>Whole genome sequence of Eschrichtius robustus ER-17-0199.</title>
        <authorList>
            <person name="Bruniche-Olsen A."/>
            <person name="Black A.N."/>
            <person name="Fields C.J."/>
            <person name="Walden K."/>
            <person name="Dewoody J.A."/>
        </authorList>
    </citation>
    <scope>NUCLEOTIDE SEQUENCE [LARGE SCALE GENOMIC DNA]</scope>
    <source>
        <strain evidence="3">ER-17-0199</strain>
        <tissue evidence="3">Blubber</tissue>
    </source>
</reference>
<evidence type="ECO:0000313" key="3">
    <source>
        <dbReference type="EMBL" id="KAJ8790941.1"/>
    </source>
</evidence>
<dbReference type="GO" id="GO:0005615">
    <property type="term" value="C:extracellular space"/>
    <property type="evidence" value="ECO:0007669"/>
    <property type="project" value="InterPro"/>
</dbReference>
<dbReference type="InterPro" id="IPR050473">
    <property type="entry name" value="A2M/Complement_sys"/>
</dbReference>
<dbReference type="InterPro" id="IPR047565">
    <property type="entry name" value="Alpha-macroglob_thiol-ester_cl"/>
</dbReference>
<sequence length="510" mass="56510">MPYGCGEQNMVLFAPNIYVLKYLNETQQLTQEVKSKAIGHLNAAFVLKTFAQPRAFIFIDAAHITQALTWLSEKQKGDGCFRSSGSLLNSAIKGGVDDEVTLSAYIAMALLEIPLPVTKRTQAEARGSHVYTRALLAYAFALADNAMHWEQPQKPKAPVEDLYEPQAPSAEVEMTAYVLLAYLTAQPALTSEDLTPPTHIVKWISKQQNSHGGFSSTQDTVVALHPLSRYGAAIFARTGKAAQVTIQSSGTYSTKFKVDNTNRLLLQQVSLPDIPGEYSINVSGEACVYIQTALKYNVFLEKKESAFNLHVQTILQTCDGLKAHTSFQISLEVRYTGNHPVSNIVIVDVKMISGFIPLKPTVKMLELSRHMSRTEVSNNNVLIYLEQVTNQTLSFSFSVLQDIPVRDLQPAIVKVYDYYETANRHFCNDAAPDSVKCAVLICQNLSMKPCPTEAPILKVFPHRVFQMKQLWLSTVLPATQISSLSSMCQAFILLLKPVLLNTKSSTSFFS</sequence>
<dbReference type="PANTHER" id="PTHR11412">
    <property type="entry name" value="MACROGLOBULIN / COMPLEMENT"/>
    <property type="match status" value="1"/>
</dbReference>
<evidence type="ECO:0000259" key="2">
    <source>
        <dbReference type="SMART" id="SM01361"/>
    </source>
</evidence>